<keyword evidence="2 5" id="KW-0805">Transcription regulation</keyword>
<keyword evidence="1 5" id="KW-0678">Repressor</keyword>
<dbReference type="Proteomes" id="UP001595904">
    <property type="component" value="Unassembled WGS sequence"/>
</dbReference>
<dbReference type="PANTHER" id="PTHR34824:SF1">
    <property type="entry name" value="HEAT-INDUCIBLE TRANSCRIPTION REPRESSOR HRCA"/>
    <property type="match status" value="1"/>
</dbReference>
<comment type="function">
    <text evidence="5">Negative regulator of class I heat shock genes (grpE-dnaK-dnaJ and groELS operons). Prevents heat-shock induction of these operons.</text>
</comment>
<dbReference type="Gene3D" id="3.30.390.60">
    <property type="entry name" value="Heat-inducible transcription repressor hrca homolog, domain 3"/>
    <property type="match status" value="1"/>
</dbReference>
<gene>
    <name evidence="5 8" type="primary">hrcA</name>
    <name evidence="8" type="ORF">ACFPN2_04030</name>
</gene>
<evidence type="ECO:0000256" key="1">
    <source>
        <dbReference type="ARBA" id="ARBA00022491"/>
    </source>
</evidence>
<dbReference type="InterPro" id="IPR036388">
    <property type="entry name" value="WH-like_DNA-bd_sf"/>
</dbReference>
<dbReference type="InterPro" id="IPR029016">
    <property type="entry name" value="GAF-like_dom_sf"/>
</dbReference>
<evidence type="ECO:0000313" key="9">
    <source>
        <dbReference type="Proteomes" id="UP001595904"/>
    </source>
</evidence>
<sequence>MATQNDESLNERSQQLLRLLVEHYIRDGQPVGSRTLSRDLGLNLSAATIRNVMADLEELGFVTSPHTSAGRVPTDKGYRFFVDTLLKYEPLDDEKIAAIQSRFGEHSADHKSLVAAASQMLSSVTRLAGVVTLPRQSHSALSQIEFVPLSDNRVLAIMVVNGREVQNRIVQLDRHYSSDELRRASNYLNQEFGGKELSAVREHLLTQLKETRESLNQVMLDAIHLAQHVVMPSNPLGGRMEYVIAGETNLMSFAELSNVEKLRRLFEAFTQQRDILHLLDLSLKADGVQIFIGQESGYTILDDCSLVTAPYTLDKEVVGVLGVIGPTRMAYERIIPIVDITAKLLGSALNSRA</sequence>
<keyword evidence="4 5" id="KW-0804">Transcription</keyword>
<dbReference type="Pfam" id="PF01628">
    <property type="entry name" value="HrcA"/>
    <property type="match status" value="1"/>
</dbReference>
<dbReference type="PIRSF" id="PIRSF005485">
    <property type="entry name" value="HrcA"/>
    <property type="match status" value="1"/>
</dbReference>
<dbReference type="NCBIfam" id="TIGR00331">
    <property type="entry name" value="hrcA"/>
    <property type="match status" value="1"/>
</dbReference>
<reference evidence="9" key="1">
    <citation type="journal article" date="2019" name="Int. J. Syst. Evol. Microbiol.">
        <title>The Global Catalogue of Microorganisms (GCM) 10K type strain sequencing project: providing services to taxonomists for standard genome sequencing and annotation.</title>
        <authorList>
            <consortium name="The Broad Institute Genomics Platform"/>
            <consortium name="The Broad Institute Genome Sequencing Center for Infectious Disease"/>
            <person name="Wu L."/>
            <person name="Ma J."/>
        </authorList>
    </citation>
    <scope>NUCLEOTIDE SEQUENCE [LARGE SCALE GENOMIC DNA]</scope>
    <source>
        <strain evidence="9">CGMCC 1.10759</strain>
    </source>
</reference>
<feature type="domain" description="Winged helix-turn-helix transcription repressor HrcA DNA-binding" evidence="7">
    <location>
        <begin position="9"/>
        <end position="80"/>
    </location>
</feature>
<dbReference type="HAMAP" id="MF_00081">
    <property type="entry name" value="HrcA"/>
    <property type="match status" value="1"/>
</dbReference>
<evidence type="ECO:0000256" key="3">
    <source>
        <dbReference type="ARBA" id="ARBA00023016"/>
    </source>
</evidence>
<evidence type="ECO:0000259" key="7">
    <source>
        <dbReference type="Pfam" id="PF03444"/>
    </source>
</evidence>
<keyword evidence="3 5" id="KW-0346">Stress response</keyword>
<dbReference type="SUPFAM" id="SSF46785">
    <property type="entry name" value="Winged helix' DNA-binding domain"/>
    <property type="match status" value="1"/>
</dbReference>
<dbReference type="PANTHER" id="PTHR34824">
    <property type="entry name" value="HEAT-INDUCIBLE TRANSCRIPTION REPRESSOR HRCA"/>
    <property type="match status" value="1"/>
</dbReference>
<keyword evidence="9" id="KW-1185">Reference proteome</keyword>
<dbReference type="InterPro" id="IPR002571">
    <property type="entry name" value="HrcA"/>
</dbReference>
<comment type="caution">
    <text evidence="8">The sequence shown here is derived from an EMBL/GenBank/DDBJ whole genome shotgun (WGS) entry which is preliminary data.</text>
</comment>
<evidence type="ECO:0000256" key="2">
    <source>
        <dbReference type="ARBA" id="ARBA00023015"/>
    </source>
</evidence>
<protein>
    <recommendedName>
        <fullName evidence="5">Heat-inducible transcription repressor HrcA</fullName>
    </recommendedName>
</protein>
<organism evidence="8 9">
    <name type="scientific">Steroidobacter flavus</name>
    <dbReference type="NCBI Taxonomy" id="1842136"/>
    <lineage>
        <taxon>Bacteria</taxon>
        <taxon>Pseudomonadati</taxon>
        <taxon>Pseudomonadota</taxon>
        <taxon>Gammaproteobacteria</taxon>
        <taxon>Steroidobacterales</taxon>
        <taxon>Steroidobacteraceae</taxon>
        <taxon>Steroidobacter</taxon>
    </lineage>
</organism>
<evidence type="ECO:0000256" key="5">
    <source>
        <dbReference type="HAMAP-Rule" id="MF_00081"/>
    </source>
</evidence>
<evidence type="ECO:0000313" key="8">
    <source>
        <dbReference type="EMBL" id="MFC4308242.1"/>
    </source>
</evidence>
<evidence type="ECO:0000256" key="4">
    <source>
        <dbReference type="ARBA" id="ARBA00023163"/>
    </source>
</evidence>
<dbReference type="Pfam" id="PF03444">
    <property type="entry name" value="WHD_HrcA"/>
    <property type="match status" value="1"/>
</dbReference>
<comment type="similarity">
    <text evidence="5">Belongs to the HrcA family.</text>
</comment>
<dbReference type="RefSeq" id="WP_380595213.1">
    <property type="nucleotide sequence ID" value="NZ_JBHSDU010000001.1"/>
</dbReference>
<accession>A0ABV8SL49</accession>
<proteinExistence type="inferred from homology"/>
<feature type="domain" description="Heat-inducible transcription repressor HrcA C-terminal" evidence="6">
    <location>
        <begin position="113"/>
        <end position="335"/>
    </location>
</feature>
<dbReference type="Gene3D" id="1.10.10.10">
    <property type="entry name" value="Winged helix-like DNA-binding domain superfamily/Winged helix DNA-binding domain"/>
    <property type="match status" value="1"/>
</dbReference>
<dbReference type="EMBL" id="JBHSDU010000001">
    <property type="protein sequence ID" value="MFC4308242.1"/>
    <property type="molecule type" value="Genomic_DNA"/>
</dbReference>
<dbReference type="InterPro" id="IPR021153">
    <property type="entry name" value="HrcA_C"/>
</dbReference>
<dbReference type="InterPro" id="IPR023120">
    <property type="entry name" value="WHTH_transcript_rep_HrcA_IDD"/>
</dbReference>
<dbReference type="SUPFAM" id="SSF55781">
    <property type="entry name" value="GAF domain-like"/>
    <property type="match status" value="1"/>
</dbReference>
<evidence type="ECO:0000259" key="6">
    <source>
        <dbReference type="Pfam" id="PF01628"/>
    </source>
</evidence>
<dbReference type="InterPro" id="IPR036390">
    <property type="entry name" value="WH_DNA-bd_sf"/>
</dbReference>
<dbReference type="InterPro" id="IPR005104">
    <property type="entry name" value="WHTH_HrcA_DNA-bd"/>
</dbReference>
<name>A0ABV8SL49_9GAMM</name>
<dbReference type="Gene3D" id="3.30.450.40">
    <property type="match status" value="1"/>
</dbReference>